<dbReference type="PANTHER" id="PTHR43788">
    <property type="entry name" value="DNA2/NAM7 HELICASE FAMILY MEMBER"/>
    <property type="match status" value="1"/>
</dbReference>
<proteinExistence type="inferred from homology"/>
<organism evidence="15 16">
    <name type="scientific">Pseudonocardia bannensis</name>
    <dbReference type="NCBI Taxonomy" id="630973"/>
    <lineage>
        <taxon>Bacteria</taxon>
        <taxon>Bacillati</taxon>
        <taxon>Actinomycetota</taxon>
        <taxon>Actinomycetes</taxon>
        <taxon>Pseudonocardiales</taxon>
        <taxon>Pseudonocardiaceae</taxon>
        <taxon>Pseudonocardia</taxon>
    </lineage>
</organism>
<dbReference type="NCBIfam" id="TIGR01447">
    <property type="entry name" value="recD"/>
    <property type="match status" value="1"/>
</dbReference>
<dbReference type="InterPro" id="IPR027417">
    <property type="entry name" value="P-loop_NTPase"/>
</dbReference>
<keyword evidence="9 11" id="KW-0234">DNA repair</keyword>
<keyword evidence="6 11" id="KW-0269">Exonuclease</keyword>
<evidence type="ECO:0000313" key="16">
    <source>
        <dbReference type="Proteomes" id="UP000586918"/>
    </source>
</evidence>
<dbReference type="EMBL" id="JAAXKZ010000046">
    <property type="protein sequence ID" value="NMH92700.1"/>
    <property type="molecule type" value="Genomic_DNA"/>
</dbReference>
<feature type="domain" description="UvrD-like helicase C-terminal" evidence="13">
    <location>
        <begin position="586"/>
        <end position="633"/>
    </location>
</feature>
<dbReference type="InterPro" id="IPR049550">
    <property type="entry name" value="RecD_N"/>
</dbReference>
<dbReference type="InterPro" id="IPR027785">
    <property type="entry name" value="UvrD-like_helicase_C"/>
</dbReference>
<dbReference type="PANTHER" id="PTHR43788:SF6">
    <property type="entry name" value="DNA HELICASE B"/>
    <property type="match status" value="1"/>
</dbReference>
<feature type="binding site" evidence="11">
    <location>
        <begin position="227"/>
        <end position="234"/>
    </location>
    <ligand>
        <name>ATP</name>
        <dbReference type="ChEBI" id="CHEBI:30616"/>
    </ligand>
</feature>
<dbReference type="Pfam" id="PF21185">
    <property type="entry name" value="RecD_N"/>
    <property type="match status" value="1"/>
</dbReference>
<dbReference type="Gene3D" id="1.10.10.1020">
    <property type="entry name" value="RecBCD complex, subunit RecD, N-terminal domain"/>
    <property type="match status" value="1"/>
</dbReference>
<evidence type="ECO:0000256" key="1">
    <source>
        <dbReference type="ARBA" id="ARBA00022722"/>
    </source>
</evidence>
<dbReference type="InterPro" id="IPR050534">
    <property type="entry name" value="Coronavir_polyprotein_1ab"/>
</dbReference>
<evidence type="ECO:0000256" key="9">
    <source>
        <dbReference type="ARBA" id="ARBA00023204"/>
    </source>
</evidence>
<dbReference type="Proteomes" id="UP000586918">
    <property type="component" value="Unassembled WGS sequence"/>
</dbReference>
<evidence type="ECO:0000256" key="5">
    <source>
        <dbReference type="ARBA" id="ARBA00022806"/>
    </source>
</evidence>
<dbReference type="GO" id="GO:0008854">
    <property type="term" value="F:exodeoxyribonuclease V activity"/>
    <property type="evidence" value="ECO:0007669"/>
    <property type="project" value="InterPro"/>
</dbReference>
<evidence type="ECO:0000256" key="8">
    <source>
        <dbReference type="ARBA" id="ARBA00023125"/>
    </source>
</evidence>
<dbReference type="HAMAP" id="MF_01487">
    <property type="entry name" value="RecD"/>
    <property type="match status" value="1"/>
</dbReference>
<dbReference type="InterPro" id="IPR006344">
    <property type="entry name" value="RecD"/>
</dbReference>
<comment type="similarity">
    <text evidence="11">Belongs to the RecD family.</text>
</comment>
<keyword evidence="7 11" id="KW-0067">ATP-binding</keyword>
<evidence type="ECO:0000256" key="12">
    <source>
        <dbReference type="SAM" id="MobiDB-lite"/>
    </source>
</evidence>
<accession>A0A848DJ24</accession>
<dbReference type="GO" id="GO:0009338">
    <property type="term" value="C:exodeoxyribonuclease V complex"/>
    <property type="evidence" value="ECO:0007669"/>
    <property type="project" value="InterPro"/>
</dbReference>
<dbReference type="Gene3D" id="3.40.50.300">
    <property type="entry name" value="P-loop containing nucleotide triphosphate hydrolases"/>
    <property type="match status" value="3"/>
</dbReference>
<dbReference type="CDD" id="cd18809">
    <property type="entry name" value="SF1_C_RecD"/>
    <property type="match status" value="1"/>
</dbReference>
<comment type="function">
    <text evidence="11">A helicase/nuclease that prepares dsDNA breaks (DSB) for recombinational DNA repair. Binds to DSBs and unwinds DNA via a highly rapid and processive ATP-dependent bidirectional helicase activity. Unwinds dsDNA until it encounters a Chi (crossover hotspot instigator) sequence from the 3' direction. Cuts ssDNA a few nucleotides 3' to the Chi site. The properties and activities of the enzyme are changed at Chi. The Chi-altered holoenzyme produces a long 3'-ssDNA overhang and facilitates RecA-binding to the ssDNA for homologous DNA recombination and repair. Holoenzyme degrades any linearized DNA that is unable to undergo homologous recombination. In the holoenzyme this subunit has ssDNA-dependent ATPase and 5'-3' helicase activity. When added to pre-assembled RecBC greatly stimulates nuclease activity and augments holoenzyme processivity. Negatively regulates the RecA-loading ability of RecBCD.</text>
</comment>
<dbReference type="SUPFAM" id="SSF52540">
    <property type="entry name" value="P-loop containing nucleoside triphosphate hydrolases"/>
    <property type="match status" value="1"/>
</dbReference>
<evidence type="ECO:0000259" key="13">
    <source>
        <dbReference type="Pfam" id="PF13538"/>
    </source>
</evidence>
<keyword evidence="10 11" id="KW-0413">Isomerase</keyword>
<evidence type="ECO:0000256" key="11">
    <source>
        <dbReference type="HAMAP-Rule" id="MF_01487"/>
    </source>
</evidence>
<dbReference type="GO" id="GO:0000724">
    <property type="term" value="P:double-strand break repair via homologous recombination"/>
    <property type="evidence" value="ECO:0007669"/>
    <property type="project" value="UniProtKB-UniRule"/>
</dbReference>
<evidence type="ECO:0000256" key="4">
    <source>
        <dbReference type="ARBA" id="ARBA00022801"/>
    </source>
</evidence>
<dbReference type="Pfam" id="PF13245">
    <property type="entry name" value="AAA_19"/>
    <property type="match status" value="1"/>
</dbReference>
<keyword evidence="16" id="KW-1185">Reference proteome</keyword>
<feature type="compositionally biased region" description="Low complexity" evidence="12">
    <location>
        <begin position="1"/>
        <end position="31"/>
    </location>
</feature>
<sequence>MGAARGARRGPVPAARRGGPVTTAVTTVRPPAETDPHDPRFARSASGLLHTFNVAGVLTAADVHVAVRLGRLGGERDDTVLLAVALVVRGIRHGSVCVDLAAVSRTVLGEGDELLDVSALPWPEPGAWRAACERSPLVAVGAVDAPAGRPLRMADGLLYLDRYWRQEEQVRIELRARARAEPPAVDLDRLRAGLARLFGEPAGQQGPDRQRLAAAVSALRRVTVLAGGPGTGKTTTVARLLALLHDQPGPPPRIALAAPTGKAAARLAEAVREHTADLPAPDRARLGTLSASTLHRLLGRKPGSSSRFLHDRLNRLPYDVIVVDETSMVSLTLMARLLEAVRPDARLVLVGDPDQLASVEAGAVLGDLARAPGTPEPALDSTLREIRALGPGEAPIVRGVVTLDRTWRFGGTIAALARAVQSGDADAALGYLRGGADDLVFVEPADATALDSRDPAGLEELRADVVAAARALSEAARAGEIEAALRALDEHRLLCGHRRGPYGVSRWSAEIERWLADAGLGPGETDDAEWYPGRALLVTANDYDLALYNGDTGVVIRDGTGVRAAFARGGTPELIPTGRLAGVQSVHAMTVHRSQGSQFTRVTVVLPPAESPLLTRELLYTAVTRARSAVRVIGTEQAVRIAVGRPVSRASGLRGRLGG</sequence>
<keyword evidence="2 11" id="KW-0547">Nucleotide-binding</keyword>
<keyword evidence="5 11" id="KW-0347">Helicase</keyword>
<dbReference type="CDD" id="cd17933">
    <property type="entry name" value="DEXSc_RecD-like"/>
    <property type="match status" value="1"/>
</dbReference>
<comment type="caution">
    <text evidence="15">The sequence shown here is derived from an EMBL/GenBank/DDBJ whole genome shotgun (WGS) entry which is preliminary data.</text>
</comment>
<comment type="catalytic activity">
    <reaction evidence="11">
        <text>ATP + H2O = ADP + phosphate + H(+)</text>
        <dbReference type="Rhea" id="RHEA:13065"/>
        <dbReference type="ChEBI" id="CHEBI:15377"/>
        <dbReference type="ChEBI" id="CHEBI:15378"/>
        <dbReference type="ChEBI" id="CHEBI:30616"/>
        <dbReference type="ChEBI" id="CHEBI:43474"/>
        <dbReference type="ChEBI" id="CHEBI:456216"/>
        <dbReference type="EC" id="5.6.2.3"/>
    </reaction>
</comment>
<dbReference type="EC" id="5.6.2.3" evidence="11"/>
<dbReference type="GO" id="GO:0005524">
    <property type="term" value="F:ATP binding"/>
    <property type="evidence" value="ECO:0007669"/>
    <property type="project" value="UniProtKB-UniRule"/>
</dbReference>
<feature type="compositionally biased region" description="Basic and acidic residues" evidence="12">
    <location>
        <begin position="32"/>
        <end position="41"/>
    </location>
</feature>
<evidence type="ECO:0000256" key="7">
    <source>
        <dbReference type="ARBA" id="ARBA00022840"/>
    </source>
</evidence>
<dbReference type="GO" id="GO:0017116">
    <property type="term" value="F:single-stranded DNA helicase activity"/>
    <property type="evidence" value="ECO:0007669"/>
    <property type="project" value="TreeGrafter"/>
</dbReference>
<dbReference type="InterPro" id="IPR041851">
    <property type="entry name" value="RecD_N_sf"/>
</dbReference>
<feature type="domain" description="RecBCD enzyme subunit RecD N-terminal" evidence="14">
    <location>
        <begin position="55"/>
        <end position="159"/>
    </location>
</feature>
<feature type="region of interest" description="Disordered" evidence="12">
    <location>
        <begin position="1"/>
        <end position="41"/>
    </location>
</feature>
<keyword evidence="4 11" id="KW-0378">Hydrolase</keyword>
<keyword evidence="3 11" id="KW-0227">DNA damage</keyword>
<evidence type="ECO:0000313" key="15">
    <source>
        <dbReference type="EMBL" id="NMH92700.1"/>
    </source>
</evidence>
<dbReference type="GO" id="GO:0003677">
    <property type="term" value="F:DNA binding"/>
    <property type="evidence" value="ECO:0007669"/>
    <property type="project" value="UniProtKB-UniRule"/>
</dbReference>
<evidence type="ECO:0000256" key="3">
    <source>
        <dbReference type="ARBA" id="ARBA00022763"/>
    </source>
</evidence>
<dbReference type="Pfam" id="PF13538">
    <property type="entry name" value="UvrD_C_2"/>
    <property type="match status" value="1"/>
</dbReference>
<gene>
    <name evidence="11 15" type="primary">recD</name>
    <name evidence="15" type="ORF">HF519_14200</name>
</gene>
<reference evidence="15 16" key="1">
    <citation type="submission" date="2020-04" db="EMBL/GenBank/DDBJ databases">
        <authorList>
            <person name="Klaysubun C."/>
            <person name="Duangmal K."/>
            <person name="Lipun K."/>
        </authorList>
    </citation>
    <scope>NUCLEOTIDE SEQUENCE [LARGE SCALE GENOMIC DNA]</scope>
    <source>
        <strain evidence="15 16">DSM 45300</strain>
    </source>
</reference>
<evidence type="ECO:0000259" key="14">
    <source>
        <dbReference type="Pfam" id="PF21185"/>
    </source>
</evidence>
<keyword evidence="8 11" id="KW-0238">DNA-binding</keyword>
<dbReference type="GO" id="GO:0043139">
    <property type="term" value="F:5'-3' DNA helicase activity"/>
    <property type="evidence" value="ECO:0007669"/>
    <property type="project" value="UniProtKB-UniRule"/>
</dbReference>
<comment type="miscellaneous">
    <text evidence="11">In the RecBCD complex, RecB has a slow 3'-5' helicase, an exonuclease activity and loads RecA onto ssDNA, RecD has a fast 5'-3' helicase activity, while RecC stimulates the ATPase and processivity of the RecB helicase and contributes to recognition of the Chi site.</text>
</comment>
<dbReference type="AlphaFoldDB" id="A0A848DJ24"/>
<evidence type="ECO:0000256" key="2">
    <source>
        <dbReference type="ARBA" id="ARBA00022741"/>
    </source>
</evidence>
<keyword evidence="1 11" id="KW-0540">Nuclease</keyword>
<evidence type="ECO:0000256" key="10">
    <source>
        <dbReference type="ARBA" id="ARBA00023235"/>
    </source>
</evidence>
<evidence type="ECO:0000256" key="6">
    <source>
        <dbReference type="ARBA" id="ARBA00022839"/>
    </source>
</evidence>
<name>A0A848DJ24_9PSEU</name>
<protein>
    <recommendedName>
        <fullName evidence="11">RecBCD enzyme subunit RecD</fullName>
        <ecNumber evidence="11">5.6.2.3</ecNumber>
    </recommendedName>
    <alternativeName>
        <fullName evidence="11">DNA 5'-3' helicase subunit RecD</fullName>
    </alternativeName>
    <alternativeName>
        <fullName evidence="11">Exonuclease V subunit RecD</fullName>
        <shortName evidence="11">ExoV subunit RecD</shortName>
    </alternativeName>
    <alternativeName>
        <fullName evidence="11">Helicase/nuclease RecBCD subunit RecD</fullName>
    </alternativeName>
</protein>
<comment type="subunit">
    <text evidence="11">Heterotrimer of RecB, RecC and RecD. All subunits contribute to DNA-binding.</text>
</comment>